<dbReference type="KEGG" id="ksc:CD178_01689"/>
<name>A0A347WC59_9PROT</name>
<organism evidence="1 2">
    <name type="scientific">Komagataeibacter saccharivorans</name>
    <dbReference type="NCBI Taxonomy" id="265959"/>
    <lineage>
        <taxon>Bacteria</taxon>
        <taxon>Pseudomonadati</taxon>
        <taxon>Pseudomonadota</taxon>
        <taxon>Alphaproteobacteria</taxon>
        <taxon>Acetobacterales</taxon>
        <taxon>Acetobacteraceae</taxon>
        <taxon>Komagataeibacter</taxon>
    </lineage>
</organism>
<protein>
    <submittedName>
        <fullName evidence="1">Uncharacterized protein</fullName>
    </submittedName>
</protein>
<dbReference type="EMBL" id="CP023036">
    <property type="protein sequence ID" value="AXY22452.1"/>
    <property type="molecule type" value="Genomic_DNA"/>
</dbReference>
<evidence type="ECO:0000313" key="1">
    <source>
        <dbReference type="EMBL" id="AXY22452.1"/>
    </source>
</evidence>
<proteinExistence type="predicted"/>
<evidence type="ECO:0000313" key="2">
    <source>
        <dbReference type="Proteomes" id="UP000264120"/>
    </source>
</evidence>
<accession>A0A347WC59</accession>
<dbReference type="AlphaFoldDB" id="A0A347WC59"/>
<gene>
    <name evidence="1" type="ORF">CD178_01689</name>
</gene>
<reference evidence="1 2" key="1">
    <citation type="submission" date="2017-08" db="EMBL/GenBank/DDBJ databases">
        <title>Complete genome sequence of Gluconacetobacter saccharivorans CV1 isolated from Fermented Vinegar.</title>
        <authorList>
            <person name="Kim S.-Y."/>
        </authorList>
    </citation>
    <scope>NUCLEOTIDE SEQUENCE [LARGE SCALE GENOMIC DNA]</scope>
    <source>
        <strain evidence="1 2">CV1</strain>
    </source>
</reference>
<sequence>MPLFRWDGSIAIRMLSHIARQSGRQESDTVGAVFSP</sequence>
<keyword evidence="2" id="KW-1185">Reference proteome</keyword>
<dbReference type="Proteomes" id="UP000264120">
    <property type="component" value="Chromosome"/>
</dbReference>